<dbReference type="InterPro" id="IPR000182">
    <property type="entry name" value="GNAT_dom"/>
</dbReference>
<dbReference type="InterPro" id="IPR016181">
    <property type="entry name" value="Acyl_CoA_acyltransferase"/>
</dbReference>
<gene>
    <name evidence="2" type="ORF">JX360_16805</name>
</gene>
<keyword evidence="3" id="KW-1185">Reference proteome</keyword>
<dbReference type="Proteomes" id="UP000830835">
    <property type="component" value="Unassembled WGS sequence"/>
</dbReference>
<feature type="domain" description="N-acetyltransferase" evidence="1">
    <location>
        <begin position="8"/>
        <end position="48"/>
    </location>
</feature>
<evidence type="ECO:0000313" key="2">
    <source>
        <dbReference type="EMBL" id="MCJ2544545.1"/>
    </source>
</evidence>
<accession>A0ABT0CFK2</accession>
<evidence type="ECO:0000313" key="3">
    <source>
        <dbReference type="Proteomes" id="UP000830835"/>
    </source>
</evidence>
<protein>
    <submittedName>
        <fullName evidence="2">GNAT family N-acetyltransferase</fullName>
    </submittedName>
</protein>
<dbReference type="Gene3D" id="3.40.630.30">
    <property type="match status" value="1"/>
</dbReference>
<proteinExistence type="predicted"/>
<sequence>MLLLETPRLRLRPLSWDDLEDLACLYADPRVTRFISTTGLPRSREETLCFL</sequence>
<organism evidence="2 3">
    <name type="scientific">Thermostichus vulcanus str. 'Rupite'</name>
    <dbReference type="NCBI Taxonomy" id="2813851"/>
    <lineage>
        <taxon>Bacteria</taxon>
        <taxon>Bacillati</taxon>
        <taxon>Cyanobacteriota</taxon>
        <taxon>Cyanophyceae</taxon>
        <taxon>Thermostichales</taxon>
        <taxon>Thermostichaceae</taxon>
        <taxon>Thermostichus</taxon>
    </lineage>
</organism>
<dbReference type="Pfam" id="PF13302">
    <property type="entry name" value="Acetyltransf_3"/>
    <property type="match status" value="1"/>
</dbReference>
<comment type="caution">
    <text evidence="2">The sequence shown here is derived from an EMBL/GenBank/DDBJ whole genome shotgun (WGS) entry which is preliminary data.</text>
</comment>
<reference evidence="2" key="1">
    <citation type="submission" date="2021-02" db="EMBL/GenBank/DDBJ databases">
        <title>The CRISPR/cas machinery reduction and long-range gene transfer in the hot spring cyanobacterium Synechococcus.</title>
        <authorList>
            <person name="Dvorak P."/>
            <person name="Jahodarova E."/>
            <person name="Hasler P."/>
            <person name="Poulickova A."/>
        </authorList>
    </citation>
    <scope>NUCLEOTIDE SEQUENCE</scope>
    <source>
        <strain evidence="2">Rupite</strain>
    </source>
</reference>
<evidence type="ECO:0000259" key="1">
    <source>
        <dbReference type="Pfam" id="PF13302"/>
    </source>
</evidence>
<dbReference type="SUPFAM" id="SSF55729">
    <property type="entry name" value="Acyl-CoA N-acyltransferases (Nat)"/>
    <property type="match status" value="1"/>
</dbReference>
<dbReference type="EMBL" id="JAFIRA010000077">
    <property type="protein sequence ID" value="MCJ2544545.1"/>
    <property type="molecule type" value="Genomic_DNA"/>
</dbReference>
<name>A0ABT0CFK2_THEVL</name>